<gene>
    <name evidence="1" type="ORF">AVEN_104689_1</name>
</gene>
<dbReference type="AlphaFoldDB" id="A0A4Y2L5Y0"/>
<comment type="caution">
    <text evidence="1">The sequence shown here is derived from an EMBL/GenBank/DDBJ whole genome shotgun (WGS) entry which is preliminary data.</text>
</comment>
<dbReference type="EMBL" id="BGPR01117186">
    <property type="protein sequence ID" value="GBN09233.1"/>
    <property type="molecule type" value="Genomic_DNA"/>
</dbReference>
<evidence type="ECO:0000313" key="1">
    <source>
        <dbReference type="EMBL" id="GBN09233.1"/>
    </source>
</evidence>
<accession>A0A4Y2L5Y0</accession>
<sequence length="97" mass="11499">MNNWPPRQHSQALRFLHYSPHYKRLRKQPPFHRVTTCLRRWAQRATPPLLYHRESQLTYTAEILFVSLPQSFHKRVITSLTASELQINLLAADATCF</sequence>
<organism evidence="1 2">
    <name type="scientific">Araneus ventricosus</name>
    <name type="common">Orbweaver spider</name>
    <name type="synonym">Epeira ventricosa</name>
    <dbReference type="NCBI Taxonomy" id="182803"/>
    <lineage>
        <taxon>Eukaryota</taxon>
        <taxon>Metazoa</taxon>
        <taxon>Ecdysozoa</taxon>
        <taxon>Arthropoda</taxon>
        <taxon>Chelicerata</taxon>
        <taxon>Arachnida</taxon>
        <taxon>Araneae</taxon>
        <taxon>Araneomorphae</taxon>
        <taxon>Entelegynae</taxon>
        <taxon>Araneoidea</taxon>
        <taxon>Araneidae</taxon>
        <taxon>Araneus</taxon>
    </lineage>
</organism>
<evidence type="ECO:0000313" key="2">
    <source>
        <dbReference type="Proteomes" id="UP000499080"/>
    </source>
</evidence>
<name>A0A4Y2L5Y0_ARAVE</name>
<keyword evidence="2" id="KW-1185">Reference proteome</keyword>
<protein>
    <submittedName>
        <fullName evidence="1">Uncharacterized protein</fullName>
    </submittedName>
</protein>
<proteinExistence type="predicted"/>
<dbReference type="Proteomes" id="UP000499080">
    <property type="component" value="Unassembled WGS sequence"/>
</dbReference>
<reference evidence="1 2" key="1">
    <citation type="journal article" date="2019" name="Sci. Rep.">
        <title>Orb-weaving spider Araneus ventricosus genome elucidates the spidroin gene catalogue.</title>
        <authorList>
            <person name="Kono N."/>
            <person name="Nakamura H."/>
            <person name="Ohtoshi R."/>
            <person name="Moran D.A.P."/>
            <person name="Shinohara A."/>
            <person name="Yoshida Y."/>
            <person name="Fujiwara M."/>
            <person name="Mori M."/>
            <person name="Tomita M."/>
            <person name="Arakawa K."/>
        </authorList>
    </citation>
    <scope>NUCLEOTIDE SEQUENCE [LARGE SCALE GENOMIC DNA]</scope>
</reference>